<dbReference type="NCBIfam" id="NF007497">
    <property type="entry name" value="PRK10090.1"/>
    <property type="match status" value="1"/>
</dbReference>
<evidence type="ECO:0000256" key="7">
    <source>
        <dbReference type="PROSITE-ProRule" id="PRU10007"/>
    </source>
</evidence>
<accession>A0A084H2K3</accession>
<feature type="domain" description="Aldehyde dehydrogenase" evidence="9">
    <location>
        <begin position="13"/>
        <end position="472"/>
    </location>
</feature>
<dbReference type="InterPro" id="IPR015590">
    <property type="entry name" value="Aldehyde_DH_dom"/>
</dbReference>
<feature type="active site" evidence="7">
    <location>
        <position position="249"/>
    </location>
</feature>
<dbReference type="FunFam" id="3.40.605.10:FF:000007">
    <property type="entry name" value="NAD/NADP-dependent betaine aldehyde dehydrogenase"/>
    <property type="match status" value="1"/>
</dbReference>
<dbReference type="CDD" id="cd07088">
    <property type="entry name" value="ALDH_LactADH-AldA"/>
    <property type="match status" value="1"/>
</dbReference>
<dbReference type="Pfam" id="PF00171">
    <property type="entry name" value="Aldedh"/>
    <property type="match status" value="1"/>
</dbReference>
<dbReference type="EMBL" id="JNVC02000001">
    <property type="protein sequence ID" value="KEZ53815.1"/>
    <property type="molecule type" value="Genomic_DNA"/>
</dbReference>
<dbReference type="AlphaFoldDB" id="A0A084H2K3"/>
<gene>
    <name evidence="10" type="ORF">GS18_0202335</name>
</gene>
<dbReference type="PANTHER" id="PTHR43353:SF5">
    <property type="entry name" value="SUCCINATE-SEMIALDEHYDE DEHYDROGENASE, MITOCHONDRIAL"/>
    <property type="match status" value="1"/>
</dbReference>
<dbReference type="InterPro" id="IPR016161">
    <property type="entry name" value="Ald_DH/histidinol_DH"/>
</dbReference>
<dbReference type="Gene3D" id="3.40.309.10">
    <property type="entry name" value="Aldehyde Dehydrogenase, Chain A, domain 2"/>
    <property type="match status" value="1"/>
</dbReference>
<comment type="similarity">
    <text evidence="1 8">Belongs to the aldehyde dehydrogenase family.</text>
</comment>
<evidence type="ECO:0000256" key="3">
    <source>
        <dbReference type="ARBA" id="ARBA00050326"/>
    </source>
</evidence>
<name>A0A084H2K3_METID</name>
<dbReference type="InterPro" id="IPR016162">
    <property type="entry name" value="Ald_DH_N"/>
</dbReference>
<keyword evidence="11" id="KW-1185">Reference proteome</keyword>
<dbReference type="GO" id="GO:0004777">
    <property type="term" value="F:succinate-semialdehyde dehydrogenase (NAD+) activity"/>
    <property type="evidence" value="ECO:0007669"/>
    <property type="project" value="TreeGrafter"/>
</dbReference>
<organism evidence="10 11">
    <name type="scientific">Metabacillus indicus</name>
    <name type="common">Bacillus indicus</name>
    <dbReference type="NCBI Taxonomy" id="246786"/>
    <lineage>
        <taxon>Bacteria</taxon>
        <taxon>Bacillati</taxon>
        <taxon>Bacillota</taxon>
        <taxon>Bacilli</taxon>
        <taxon>Bacillales</taxon>
        <taxon>Bacillaceae</taxon>
        <taxon>Metabacillus</taxon>
    </lineage>
</organism>
<dbReference type="Proteomes" id="UP000028549">
    <property type="component" value="Unassembled WGS sequence"/>
</dbReference>
<keyword evidence="2 8" id="KW-0560">Oxidoreductase</keyword>
<sequence>MKRHKLYINGEYMDSTSDETIEVVNPATEEVISAIFAGTEEDANKAIEAAFKAQKQWEKVPSADRGKIVRALGDRLKERRETFIELLMEEQGKPYQQASGEVDTAIDYFYYMSEWARRIEGEIIPSDRPNENILMFRKPIGVVAGIVPWNFPVFILARKVATALITGCTIVLKPSQQTPNTAAEFTKIIDEMKDIPPGVYNFITGKGSTIGNVMASHPKVGIITMTGSVKAGTKVMEAAAQNITKVNLELGGKAPAIVTKHANLETAVKSIKQSRITNSGQACTNAERVYVHEDVAEEFIEKMTVAMKDTKVGMPADRESEMGPLVSKDRLETVEKMVHNAVDSGAKILTGGKRADINGGFFYEPTVITNVSQDSEIIQEEIFGPVLPIMTYSTLDEAIELANDSDYGLSSSIYTDNVHEAMRAANELKFGETFINRENFEAIQGYHAGLRKSGLGGADGKHGIEDFTVTHAVYMQYDDKKA</sequence>
<dbReference type="OrthoDB" id="9762913at2"/>
<dbReference type="PROSITE" id="PS00687">
    <property type="entry name" value="ALDEHYDE_DEHYDR_GLU"/>
    <property type="match status" value="1"/>
</dbReference>
<evidence type="ECO:0000256" key="8">
    <source>
        <dbReference type="RuleBase" id="RU003345"/>
    </source>
</evidence>
<dbReference type="InterPro" id="IPR029510">
    <property type="entry name" value="Ald_DH_CS_GLU"/>
</dbReference>
<dbReference type="SUPFAM" id="SSF53720">
    <property type="entry name" value="ALDH-like"/>
    <property type="match status" value="1"/>
</dbReference>
<evidence type="ECO:0000313" key="11">
    <source>
        <dbReference type="Proteomes" id="UP000028549"/>
    </source>
</evidence>
<dbReference type="STRING" id="246786.GS18_0202335"/>
<dbReference type="InterPro" id="IPR016163">
    <property type="entry name" value="Ald_DH_C"/>
</dbReference>
<dbReference type="GO" id="GO:0005829">
    <property type="term" value="C:cytosol"/>
    <property type="evidence" value="ECO:0007669"/>
    <property type="project" value="TreeGrafter"/>
</dbReference>
<comment type="function">
    <text evidence="4">Part of the sulfo-TAL (or sulfo-SFT) pathway, a D-sulfoquinovose degradation pathway that produces sulfolactate (SL). Catalyzes the oxidation of 3-sulfolactaldehyde (SLA) to sulfolactate (SL).</text>
</comment>
<dbReference type="EC" id="1.2.1.97" evidence="5"/>
<dbReference type="GO" id="GO:0009450">
    <property type="term" value="P:gamma-aminobutyric acid catabolic process"/>
    <property type="evidence" value="ECO:0007669"/>
    <property type="project" value="TreeGrafter"/>
</dbReference>
<proteinExistence type="inferred from homology"/>
<dbReference type="InterPro" id="IPR050740">
    <property type="entry name" value="Aldehyde_DH_Superfamily"/>
</dbReference>
<evidence type="ECO:0000256" key="2">
    <source>
        <dbReference type="ARBA" id="ARBA00023002"/>
    </source>
</evidence>
<evidence type="ECO:0000256" key="1">
    <source>
        <dbReference type="ARBA" id="ARBA00009986"/>
    </source>
</evidence>
<dbReference type="Gene3D" id="3.40.605.10">
    <property type="entry name" value="Aldehyde Dehydrogenase, Chain A, domain 1"/>
    <property type="match status" value="1"/>
</dbReference>
<evidence type="ECO:0000313" key="10">
    <source>
        <dbReference type="EMBL" id="KEZ53815.1"/>
    </source>
</evidence>
<evidence type="ECO:0000256" key="4">
    <source>
        <dbReference type="ARBA" id="ARBA00054572"/>
    </source>
</evidence>
<comment type="caution">
    <text evidence="10">The sequence shown here is derived from an EMBL/GenBank/DDBJ whole genome shotgun (WGS) entry which is preliminary data.</text>
</comment>
<protein>
    <recommendedName>
        <fullName evidence="6">3-sulfolactaldehyde dehydrogenase</fullName>
        <ecNumber evidence="5">1.2.1.97</ecNumber>
    </recommendedName>
</protein>
<dbReference type="RefSeq" id="WP_029565393.1">
    <property type="nucleotide sequence ID" value="NZ_JNVC02000001.1"/>
</dbReference>
<evidence type="ECO:0000259" key="9">
    <source>
        <dbReference type="Pfam" id="PF00171"/>
    </source>
</evidence>
<dbReference type="PANTHER" id="PTHR43353">
    <property type="entry name" value="SUCCINATE-SEMIALDEHYDE DEHYDROGENASE, MITOCHONDRIAL"/>
    <property type="match status" value="1"/>
</dbReference>
<evidence type="ECO:0000256" key="6">
    <source>
        <dbReference type="ARBA" id="ARBA00067277"/>
    </source>
</evidence>
<reference evidence="10 11" key="1">
    <citation type="journal article" date="2005" name="Int. J. Syst. Evol. Microbiol.">
        <title>Bacillus cibi sp. nov., isolated from jeotgal, a traditional Korean fermented seafood.</title>
        <authorList>
            <person name="Yoon J.H."/>
            <person name="Lee C.H."/>
            <person name="Oh T.K."/>
        </authorList>
    </citation>
    <scope>NUCLEOTIDE SEQUENCE [LARGE SCALE GENOMIC DNA]</scope>
    <source>
        <strain evidence="10 11">DSM 16189</strain>
    </source>
</reference>
<evidence type="ECO:0000256" key="5">
    <source>
        <dbReference type="ARBA" id="ARBA00066984"/>
    </source>
</evidence>
<comment type="catalytic activity">
    <reaction evidence="3">
        <text>(2S)-3-sulfolactaldehyde + NAD(+) + H2O = (2S)-3-sulfolactate + NADH + 2 H(+)</text>
        <dbReference type="Rhea" id="RHEA:47932"/>
        <dbReference type="ChEBI" id="CHEBI:15377"/>
        <dbReference type="ChEBI" id="CHEBI:15378"/>
        <dbReference type="ChEBI" id="CHEBI:57540"/>
        <dbReference type="ChEBI" id="CHEBI:57945"/>
        <dbReference type="ChEBI" id="CHEBI:61289"/>
        <dbReference type="ChEBI" id="CHEBI:90109"/>
        <dbReference type="EC" id="1.2.1.97"/>
    </reaction>
    <physiologicalReaction direction="left-to-right" evidence="3">
        <dbReference type="Rhea" id="RHEA:47933"/>
    </physiologicalReaction>
</comment>
<dbReference type="FunFam" id="3.40.309.10:FF:000009">
    <property type="entry name" value="Aldehyde dehydrogenase A"/>
    <property type="match status" value="1"/>
</dbReference>